<evidence type="ECO:0000313" key="4">
    <source>
        <dbReference type="Proteomes" id="UP000502136"/>
    </source>
</evidence>
<keyword evidence="2" id="KW-0472">Membrane</keyword>
<feature type="transmembrane region" description="Helical" evidence="2">
    <location>
        <begin position="421"/>
        <end position="439"/>
    </location>
</feature>
<keyword evidence="2" id="KW-0812">Transmembrane</keyword>
<sequence>MEPTLRKPPRPIRGAALPAAITLLVLALALLPPLVTAYNLTKTQTRMLIAELDRGRTDGPPVTADELKDRQAAKTAVARLLGSPQGTSASDFGSEASAASIGADSTASTLDSGMIQAVERVGADLAGAGTLGAALASPMGTLAAALAPLTGTLGAALASPPGILAAAPSSPPGTLAASTTVTVDPPPSSPPVSPLTVSPPAVSPPAASPAGPLDSERLAELKESLSEGQGALWAGHGLLLALLCALVSKRLTGRYRGLLVNERNVMSLSRFQTVIWTVLLLSAYYTAASLRAYGLADPTAALQIDMDWQLWALMGISVTSLVAAPVIHAQKQDKQPDPAAAAKLDPEQVAAGDGILLAKPRFQDAAWNDLFQGEELKTAGYVDLAKLQLFFFTLVGAAAYSVLLLQLFGTVPAEELGQLPTLGQGFLAVLGISHAGYLASKTVDRTQTAGD</sequence>
<feature type="region of interest" description="Disordered" evidence="1">
    <location>
        <begin position="168"/>
        <end position="213"/>
    </location>
</feature>
<feature type="transmembrane region" description="Helical" evidence="2">
    <location>
        <begin position="230"/>
        <end position="247"/>
    </location>
</feature>
<feature type="transmembrane region" description="Helical" evidence="2">
    <location>
        <begin position="389"/>
        <end position="409"/>
    </location>
</feature>
<feature type="compositionally biased region" description="Pro residues" evidence="1">
    <location>
        <begin position="184"/>
        <end position="193"/>
    </location>
</feature>
<feature type="transmembrane region" description="Helical" evidence="2">
    <location>
        <begin position="268"/>
        <end position="288"/>
    </location>
</feature>
<dbReference type="RefSeq" id="WP_168908250.1">
    <property type="nucleotide sequence ID" value="NZ_CP051428.1"/>
</dbReference>
<dbReference type="Proteomes" id="UP000502136">
    <property type="component" value="Chromosome"/>
</dbReference>
<keyword evidence="2" id="KW-1133">Transmembrane helix</keyword>
<dbReference type="AlphaFoldDB" id="A0A6H2GZ77"/>
<gene>
    <name evidence="3" type="ORF">HGI30_14750</name>
</gene>
<organism evidence="3 4">
    <name type="scientific">Paenibacillus albicereus</name>
    <dbReference type="NCBI Taxonomy" id="2726185"/>
    <lineage>
        <taxon>Bacteria</taxon>
        <taxon>Bacillati</taxon>
        <taxon>Bacillota</taxon>
        <taxon>Bacilli</taxon>
        <taxon>Bacillales</taxon>
        <taxon>Paenibacillaceae</taxon>
        <taxon>Paenibacillus</taxon>
    </lineage>
</organism>
<dbReference type="KEGG" id="palr:HGI30_14750"/>
<dbReference type="EMBL" id="CP051428">
    <property type="protein sequence ID" value="QJC52697.1"/>
    <property type="molecule type" value="Genomic_DNA"/>
</dbReference>
<evidence type="ECO:0000256" key="1">
    <source>
        <dbReference type="SAM" id="MobiDB-lite"/>
    </source>
</evidence>
<accession>A0A6H2GZ77</accession>
<reference evidence="3 4" key="1">
    <citation type="submission" date="2020-04" db="EMBL/GenBank/DDBJ databases">
        <title>Novel Paenibacillus strain UniB2 isolated from commercial digestive syrup.</title>
        <authorList>
            <person name="Thorat V."/>
            <person name="Kirdat K."/>
            <person name="Tiwarekar B."/>
            <person name="Yadav A."/>
        </authorList>
    </citation>
    <scope>NUCLEOTIDE SEQUENCE [LARGE SCALE GENOMIC DNA]</scope>
    <source>
        <strain evidence="3 4">UniB2</strain>
    </source>
</reference>
<evidence type="ECO:0000313" key="3">
    <source>
        <dbReference type="EMBL" id="QJC52697.1"/>
    </source>
</evidence>
<proteinExistence type="predicted"/>
<evidence type="ECO:0000256" key="2">
    <source>
        <dbReference type="SAM" id="Phobius"/>
    </source>
</evidence>
<name>A0A6H2GZ77_9BACL</name>
<feature type="transmembrane region" description="Helical" evidence="2">
    <location>
        <begin position="308"/>
        <end position="327"/>
    </location>
</feature>
<protein>
    <submittedName>
        <fullName evidence="3">Uncharacterized protein</fullName>
    </submittedName>
</protein>
<keyword evidence="4" id="KW-1185">Reference proteome</keyword>